<dbReference type="EMBL" id="KZ293734">
    <property type="protein sequence ID" value="PBK81148.1"/>
    <property type="molecule type" value="Genomic_DNA"/>
</dbReference>
<proteinExistence type="predicted"/>
<accession>A0A2H3CRV7</accession>
<dbReference type="Proteomes" id="UP000217790">
    <property type="component" value="Unassembled WGS sequence"/>
</dbReference>
<protein>
    <submittedName>
        <fullName evidence="1">Uncharacterized protein</fullName>
    </submittedName>
</protein>
<sequence length="94" mass="10356">MSCIRTNPRFTQTHNFGSSSSCTSSLCLLCFTKPFLPCPIFVSCSHSHVCMPTMFQCICSSIKAVCNTGLILLYLYHVPSKSPNSVRCVGLENQ</sequence>
<dbReference type="PROSITE" id="PS51257">
    <property type="entry name" value="PROKAR_LIPOPROTEIN"/>
    <property type="match status" value="1"/>
</dbReference>
<dbReference type="InParanoid" id="A0A2H3CRV7"/>
<evidence type="ECO:0000313" key="1">
    <source>
        <dbReference type="EMBL" id="PBK81148.1"/>
    </source>
</evidence>
<keyword evidence="2" id="KW-1185">Reference proteome</keyword>
<reference evidence="2" key="1">
    <citation type="journal article" date="2017" name="Nat. Ecol. Evol.">
        <title>Genome expansion and lineage-specific genetic innovations in the forest pathogenic fungi Armillaria.</title>
        <authorList>
            <person name="Sipos G."/>
            <person name="Prasanna A.N."/>
            <person name="Walter M.C."/>
            <person name="O'Connor E."/>
            <person name="Balint B."/>
            <person name="Krizsan K."/>
            <person name="Kiss B."/>
            <person name="Hess J."/>
            <person name="Varga T."/>
            <person name="Slot J."/>
            <person name="Riley R."/>
            <person name="Boka B."/>
            <person name="Rigling D."/>
            <person name="Barry K."/>
            <person name="Lee J."/>
            <person name="Mihaltcheva S."/>
            <person name="LaButti K."/>
            <person name="Lipzen A."/>
            <person name="Waldron R."/>
            <person name="Moloney N.M."/>
            <person name="Sperisen C."/>
            <person name="Kredics L."/>
            <person name="Vagvoelgyi C."/>
            <person name="Patrignani A."/>
            <person name="Fitzpatrick D."/>
            <person name="Nagy I."/>
            <person name="Doyle S."/>
            <person name="Anderson J.B."/>
            <person name="Grigoriev I.V."/>
            <person name="Gueldener U."/>
            <person name="Muensterkoetter M."/>
            <person name="Nagy L.G."/>
        </authorList>
    </citation>
    <scope>NUCLEOTIDE SEQUENCE [LARGE SCALE GENOMIC DNA]</scope>
    <source>
        <strain evidence="2">Ar21-2</strain>
    </source>
</reference>
<evidence type="ECO:0000313" key="2">
    <source>
        <dbReference type="Proteomes" id="UP000217790"/>
    </source>
</evidence>
<gene>
    <name evidence="1" type="ORF">ARMGADRAFT_814238</name>
</gene>
<name>A0A2H3CRV7_ARMGA</name>
<dbReference type="AlphaFoldDB" id="A0A2H3CRV7"/>
<organism evidence="1 2">
    <name type="scientific">Armillaria gallica</name>
    <name type="common">Bulbous honey fungus</name>
    <name type="synonym">Armillaria bulbosa</name>
    <dbReference type="NCBI Taxonomy" id="47427"/>
    <lineage>
        <taxon>Eukaryota</taxon>
        <taxon>Fungi</taxon>
        <taxon>Dikarya</taxon>
        <taxon>Basidiomycota</taxon>
        <taxon>Agaricomycotina</taxon>
        <taxon>Agaricomycetes</taxon>
        <taxon>Agaricomycetidae</taxon>
        <taxon>Agaricales</taxon>
        <taxon>Marasmiineae</taxon>
        <taxon>Physalacriaceae</taxon>
        <taxon>Armillaria</taxon>
    </lineage>
</organism>